<dbReference type="eggNOG" id="COG0451">
    <property type="taxonomic scope" value="Bacteria"/>
</dbReference>
<dbReference type="EMBL" id="AUNB01000014">
    <property type="protein sequence ID" value="KEO60835.1"/>
    <property type="molecule type" value="Genomic_DNA"/>
</dbReference>
<evidence type="ECO:0000313" key="2">
    <source>
        <dbReference type="EMBL" id="KEO60835.1"/>
    </source>
</evidence>
<dbReference type="InterPro" id="IPR050177">
    <property type="entry name" value="Lipid_A_modif_metabolic_enz"/>
</dbReference>
<dbReference type="PANTHER" id="PTHR43245">
    <property type="entry name" value="BIFUNCTIONAL POLYMYXIN RESISTANCE PROTEIN ARNA"/>
    <property type="match status" value="1"/>
</dbReference>
<dbReference type="AlphaFoldDB" id="A0A074JY60"/>
<proteinExistence type="predicted"/>
<evidence type="ECO:0000313" key="3">
    <source>
        <dbReference type="Proteomes" id="UP000027471"/>
    </source>
</evidence>
<dbReference type="InterPro" id="IPR001509">
    <property type="entry name" value="Epimerase_deHydtase"/>
</dbReference>
<accession>A0A074JY60</accession>
<feature type="domain" description="NAD-dependent epimerase/dehydratase" evidence="1">
    <location>
        <begin position="4"/>
        <end position="227"/>
    </location>
</feature>
<dbReference type="RefSeq" id="WP_038128937.1">
    <property type="nucleotide sequence ID" value="NZ_AUNB01000014.1"/>
</dbReference>
<evidence type="ECO:0000259" key="1">
    <source>
        <dbReference type="Pfam" id="PF01370"/>
    </source>
</evidence>
<gene>
    <name evidence="2" type="ORF">DT23_12185</name>
</gene>
<comment type="caution">
    <text evidence="2">The sequence shown here is derived from an EMBL/GenBank/DDBJ whole genome shotgun (WGS) entry which is preliminary data.</text>
</comment>
<keyword evidence="3" id="KW-1185">Reference proteome</keyword>
<dbReference type="OrthoDB" id="9801056at2"/>
<reference evidence="2 3" key="1">
    <citation type="journal article" date="2015" name="Antonie Van Leeuwenhoek">
        <title>Thioclava indica sp. nov., isolated from surface seawater of the Indian Ocean.</title>
        <authorList>
            <person name="Liu Y."/>
            <person name="Lai Q."/>
            <person name="Du J."/>
            <person name="Xu H."/>
            <person name="Jiang L."/>
            <person name="Shao Z."/>
        </authorList>
    </citation>
    <scope>NUCLEOTIDE SEQUENCE [LARGE SCALE GENOMIC DNA]</scope>
    <source>
        <strain evidence="2 3">DT23-4</strain>
    </source>
</reference>
<dbReference type="InterPro" id="IPR036291">
    <property type="entry name" value="NAD(P)-bd_dom_sf"/>
</dbReference>
<dbReference type="STRING" id="1353528.DT23_12185"/>
<dbReference type="CDD" id="cd05240">
    <property type="entry name" value="UDP_G4E_3_SDR_e"/>
    <property type="match status" value="1"/>
</dbReference>
<protein>
    <recommendedName>
        <fullName evidence="1">NAD-dependent epimerase/dehydratase domain-containing protein</fullName>
    </recommendedName>
</protein>
<organism evidence="2 3">
    <name type="scientific">Thioclava indica</name>
    <dbReference type="NCBI Taxonomy" id="1353528"/>
    <lineage>
        <taxon>Bacteria</taxon>
        <taxon>Pseudomonadati</taxon>
        <taxon>Pseudomonadota</taxon>
        <taxon>Alphaproteobacteria</taxon>
        <taxon>Rhodobacterales</taxon>
        <taxon>Paracoccaceae</taxon>
        <taxon>Thioclava</taxon>
    </lineage>
</organism>
<sequence>MTKILITGAGGMIGRALMAQLAGGAHEVIATDLKAPADLPEAVRFVALDVTTDAPARVIAAERPEVIVHLASIVTPGPGMGRDLAHAVDVEGSRKVLEAALANGVRRLVVTSSGAAYGYHADNPVPLREDDALRGNVAFAYADHKRQVEEMLAQARAAHPALEQVVLRVGTVLGAGTDNQITALFRKPRLLAIRGADSPFVFIWTHDLARILQRAATDGPAGIYNVAGDGALGVRDLARRLGKPVRTLPAGLIKTALALAHPLRLSRYGPEQVRFLQYRPVLANDALKRDFGYTPELSSAEVFDLWCREAGL</sequence>
<dbReference type="SUPFAM" id="SSF51735">
    <property type="entry name" value="NAD(P)-binding Rossmann-fold domains"/>
    <property type="match status" value="1"/>
</dbReference>
<dbReference type="Gene3D" id="3.40.50.720">
    <property type="entry name" value="NAD(P)-binding Rossmann-like Domain"/>
    <property type="match status" value="1"/>
</dbReference>
<dbReference type="Pfam" id="PF01370">
    <property type="entry name" value="Epimerase"/>
    <property type="match status" value="1"/>
</dbReference>
<dbReference type="Proteomes" id="UP000027471">
    <property type="component" value="Unassembled WGS sequence"/>
</dbReference>
<name>A0A074JY60_9RHOB</name>